<organism evidence="1 2">
    <name type="scientific">Streptomyces liliifuscus</name>
    <dbReference type="NCBI Taxonomy" id="2797636"/>
    <lineage>
        <taxon>Bacteria</taxon>
        <taxon>Bacillati</taxon>
        <taxon>Actinomycetota</taxon>
        <taxon>Actinomycetes</taxon>
        <taxon>Kitasatosporales</taxon>
        <taxon>Streptomycetaceae</taxon>
        <taxon>Streptomyces</taxon>
    </lineage>
</organism>
<dbReference type="AlphaFoldDB" id="A0A7T7I6N3"/>
<dbReference type="RefSeq" id="WP_200396970.1">
    <property type="nucleotide sequence ID" value="NZ_CP066831.1"/>
</dbReference>
<keyword evidence="2" id="KW-1185">Reference proteome</keyword>
<reference evidence="1 2" key="1">
    <citation type="submission" date="2020-12" db="EMBL/GenBank/DDBJ databases">
        <title>A novel species.</title>
        <authorList>
            <person name="Li K."/>
        </authorList>
    </citation>
    <scope>NUCLEOTIDE SEQUENCE [LARGE SCALE GENOMIC DNA]</scope>
    <source>
        <strain evidence="1 2">ZYC-3</strain>
    </source>
</reference>
<gene>
    <name evidence="1" type="ORF">JEQ17_22905</name>
</gene>
<sequence length="366" mass="39707">MVRCFVIGPIGNKFAPLDDPGRRAYEDSLQVFEDVIQAACQKLDIDPVRADQIAVAGEITEQVFRHLYEDDVVIADVSGGNPNVMYELGLRHTTGKLTIQIGEFGQLPFDVAAIRTIQFSRSRRGLIDARNELERSLQAGLVDGQDLLTATRVLQEVASGQVEITLPSVEGAFEGAVEDDSPGLLERMEEVESGLGSMVDDANAITEAMQRIGMVTEISASEINMANQSGASNKDRLTLVTKFAAEVSGPADQLEESSNSFAYHMESLNEGISTILKVIQKSEPDELPDGAADFLDQLIAMAETSREGMEGLNTFGVAAQGMASLSRQLRGPGKKIDHAVSNMRRAIANIDAWERMARSIKSEMEA</sequence>
<dbReference type="EMBL" id="CP066831">
    <property type="protein sequence ID" value="QQM42009.1"/>
    <property type="molecule type" value="Genomic_DNA"/>
</dbReference>
<dbReference type="KEGG" id="slf:JEQ17_22905"/>
<accession>A0A7T7I6N3</accession>
<name>A0A7T7I6N3_9ACTN</name>
<evidence type="ECO:0000313" key="2">
    <source>
        <dbReference type="Proteomes" id="UP000595636"/>
    </source>
</evidence>
<protein>
    <submittedName>
        <fullName evidence="1">Uncharacterized protein</fullName>
    </submittedName>
</protein>
<evidence type="ECO:0000313" key="1">
    <source>
        <dbReference type="EMBL" id="QQM42009.1"/>
    </source>
</evidence>
<dbReference type="Proteomes" id="UP000595636">
    <property type="component" value="Chromosome"/>
</dbReference>
<proteinExistence type="predicted"/>